<proteinExistence type="predicted"/>
<organism evidence="2 3">
    <name type="scientific">Protopolystoma xenopodis</name>
    <dbReference type="NCBI Taxonomy" id="117903"/>
    <lineage>
        <taxon>Eukaryota</taxon>
        <taxon>Metazoa</taxon>
        <taxon>Spiralia</taxon>
        <taxon>Lophotrochozoa</taxon>
        <taxon>Platyhelminthes</taxon>
        <taxon>Monogenea</taxon>
        <taxon>Polyopisthocotylea</taxon>
        <taxon>Polystomatidea</taxon>
        <taxon>Polystomatidae</taxon>
        <taxon>Protopolystoma</taxon>
    </lineage>
</organism>
<feature type="region of interest" description="Disordered" evidence="1">
    <location>
        <begin position="1"/>
        <end position="22"/>
    </location>
</feature>
<sequence>MQKLPVTALASASSRPTPTHIATSDAVDVDESSTSSLLHLLEVSFSGQSNLTCLGNENICGQFGYSDQIPSDTDVCIGPVAETCRPQNLFSDIVNDQHRFRMEANEGCSKLELVSSSQCGSNEHTEALIKFG</sequence>
<name>A0A448XBH4_9PLAT</name>
<keyword evidence="3" id="KW-1185">Reference proteome</keyword>
<accession>A0A448XBH4</accession>
<evidence type="ECO:0000256" key="1">
    <source>
        <dbReference type="SAM" id="MobiDB-lite"/>
    </source>
</evidence>
<gene>
    <name evidence="2" type="ORF">PXEA_LOCUS26341</name>
</gene>
<reference evidence="2" key="1">
    <citation type="submission" date="2018-11" db="EMBL/GenBank/DDBJ databases">
        <authorList>
            <consortium name="Pathogen Informatics"/>
        </authorList>
    </citation>
    <scope>NUCLEOTIDE SEQUENCE</scope>
</reference>
<comment type="caution">
    <text evidence="2">The sequence shown here is derived from an EMBL/GenBank/DDBJ whole genome shotgun (WGS) entry which is preliminary data.</text>
</comment>
<evidence type="ECO:0000313" key="3">
    <source>
        <dbReference type="Proteomes" id="UP000784294"/>
    </source>
</evidence>
<dbReference type="Proteomes" id="UP000784294">
    <property type="component" value="Unassembled WGS sequence"/>
</dbReference>
<dbReference type="AlphaFoldDB" id="A0A448XBH4"/>
<protein>
    <submittedName>
        <fullName evidence="2">Uncharacterized protein</fullName>
    </submittedName>
</protein>
<dbReference type="EMBL" id="CAAALY010244845">
    <property type="protein sequence ID" value="VEL32901.1"/>
    <property type="molecule type" value="Genomic_DNA"/>
</dbReference>
<evidence type="ECO:0000313" key="2">
    <source>
        <dbReference type="EMBL" id="VEL32901.1"/>
    </source>
</evidence>
<feature type="compositionally biased region" description="Polar residues" evidence="1">
    <location>
        <begin position="10"/>
        <end position="22"/>
    </location>
</feature>